<dbReference type="RefSeq" id="WP_126393701.1">
    <property type="nucleotide sequence ID" value="NZ_CP034539.1"/>
</dbReference>
<sequence>MTDLPRSVETVSTVSTDAGMLALWDPQCFTGIVDYDTWDPQLGEDEDVERHIRSGALVPINIRSDGAFGVLVRIGVSGRPAQLTEREHRHRLVTSDAYLLHSQGQVWLSGIEAVGADAWSDTVQFDLPVGRYSVVIHLIAWEDEESSVNTDGTPSETALSDFVALINPAGSGQDHFRSAVETFDRPEG</sequence>
<protein>
    <submittedName>
        <fullName evidence="1">Uncharacterized protein</fullName>
    </submittedName>
</protein>
<dbReference type="EMBL" id="CP034539">
    <property type="protein sequence ID" value="AZQ36245.1"/>
    <property type="molecule type" value="Genomic_DNA"/>
</dbReference>
<dbReference type="KEGG" id="scya:EJ357_24565"/>
<name>A0A3S9MAY4_9ACTN</name>
<reference evidence="1 2" key="1">
    <citation type="journal article" date="2019" name="Int. J. Syst. Evol. Microbiol.">
        <title>Streptomyces cyaneochromogenes sp. nov., a blue pigment-producing actinomycete from manganese-contaminated soil.</title>
        <authorList>
            <person name="Tang X."/>
            <person name="Zhao J."/>
            <person name="Li K."/>
            <person name="Chen Z."/>
            <person name="Sun Y."/>
            <person name="Gao J."/>
        </authorList>
    </citation>
    <scope>NUCLEOTIDE SEQUENCE [LARGE SCALE GENOMIC DNA]</scope>
    <source>
        <strain evidence="1 2">MK-45</strain>
    </source>
</reference>
<keyword evidence="2" id="KW-1185">Reference proteome</keyword>
<gene>
    <name evidence="1" type="ORF">EJ357_24565</name>
</gene>
<proteinExistence type="predicted"/>
<evidence type="ECO:0000313" key="2">
    <source>
        <dbReference type="Proteomes" id="UP000280298"/>
    </source>
</evidence>
<dbReference type="AlphaFoldDB" id="A0A3S9MAY4"/>
<accession>A0A3S9MAY4</accession>
<dbReference type="Proteomes" id="UP000280298">
    <property type="component" value="Chromosome"/>
</dbReference>
<organism evidence="1 2">
    <name type="scientific">Streptomyces cyaneochromogenes</name>
    <dbReference type="NCBI Taxonomy" id="2496836"/>
    <lineage>
        <taxon>Bacteria</taxon>
        <taxon>Bacillati</taxon>
        <taxon>Actinomycetota</taxon>
        <taxon>Actinomycetes</taxon>
        <taxon>Kitasatosporales</taxon>
        <taxon>Streptomycetaceae</taxon>
        <taxon>Streptomyces</taxon>
    </lineage>
</organism>
<dbReference type="OrthoDB" id="4179385at2"/>
<evidence type="ECO:0000313" key="1">
    <source>
        <dbReference type="EMBL" id="AZQ36245.1"/>
    </source>
</evidence>